<dbReference type="KEGG" id="mspg:F6B93_18510"/>
<protein>
    <recommendedName>
        <fullName evidence="3">Ku domain-containing protein</fullName>
    </recommendedName>
</protein>
<evidence type="ECO:0000256" key="1">
    <source>
        <dbReference type="ARBA" id="ARBA00023125"/>
    </source>
</evidence>
<keyword evidence="5" id="KW-1185">Reference proteome</keyword>
<feature type="compositionally biased region" description="Basic residues" evidence="2">
    <location>
        <begin position="155"/>
        <end position="168"/>
    </location>
</feature>
<evidence type="ECO:0000313" key="5">
    <source>
        <dbReference type="Proteomes" id="UP000682202"/>
    </source>
</evidence>
<evidence type="ECO:0000313" key="4">
    <source>
        <dbReference type="EMBL" id="QUR68804.1"/>
    </source>
</evidence>
<accession>A0A975PYF1</accession>
<evidence type="ECO:0000256" key="2">
    <source>
        <dbReference type="SAM" id="MobiDB-lite"/>
    </source>
</evidence>
<dbReference type="AlphaFoldDB" id="A0A975PYF1"/>
<keyword evidence="1" id="KW-0238">DNA-binding</keyword>
<gene>
    <name evidence="4" type="ORF">F6B93_18510</name>
</gene>
<feature type="domain" description="Ku" evidence="3">
    <location>
        <begin position="7"/>
        <end position="79"/>
    </location>
</feature>
<dbReference type="Proteomes" id="UP000682202">
    <property type="component" value="Chromosome"/>
</dbReference>
<name>A0A975PYF1_9MYCO</name>
<feature type="region of interest" description="Disordered" evidence="2">
    <location>
        <begin position="117"/>
        <end position="168"/>
    </location>
</feature>
<dbReference type="EMBL" id="CP046600">
    <property type="protein sequence ID" value="QUR68804.1"/>
    <property type="molecule type" value="Genomic_DNA"/>
</dbReference>
<sequence>MKFTVATLPGEPSHEIEALGFVPAGDLDPMMFDRSCVESDSKSSTSLRLLVTTLAGSDRMAIAHVTLPSTTRLGALRVKDFGERDLIGVRPMTSPSATGMSPEQPEGLIDAKLEGGAAFTPGEKPAELGDTEDVSDPARGEIGRQVARTAARSHVGSRWRPRVCRGVS</sequence>
<dbReference type="GO" id="GO:0006303">
    <property type="term" value="P:double-strand break repair via nonhomologous end joining"/>
    <property type="evidence" value="ECO:0007669"/>
    <property type="project" value="InterPro"/>
</dbReference>
<evidence type="ECO:0000259" key="3">
    <source>
        <dbReference type="Pfam" id="PF02735"/>
    </source>
</evidence>
<dbReference type="GO" id="GO:0003677">
    <property type="term" value="F:DNA binding"/>
    <property type="evidence" value="ECO:0007669"/>
    <property type="project" value="UniProtKB-KW"/>
</dbReference>
<dbReference type="InterPro" id="IPR016194">
    <property type="entry name" value="SPOC-like_C_dom_sf"/>
</dbReference>
<dbReference type="SUPFAM" id="SSF100939">
    <property type="entry name" value="SPOC domain-like"/>
    <property type="match status" value="1"/>
</dbReference>
<proteinExistence type="predicted"/>
<dbReference type="Pfam" id="PF02735">
    <property type="entry name" value="Ku"/>
    <property type="match status" value="1"/>
</dbReference>
<dbReference type="InterPro" id="IPR006164">
    <property type="entry name" value="DNA_bd_Ku70/Ku80"/>
</dbReference>
<organism evidence="4 5">
    <name type="scientific">Mycobacterium spongiae</name>
    <dbReference type="NCBI Taxonomy" id="886343"/>
    <lineage>
        <taxon>Bacteria</taxon>
        <taxon>Bacillati</taxon>
        <taxon>Actinomycetota</taxon>
        <taxon>Actinomycetes</taxon>
        <taxon>Mycobacteriales</taxon>
        <taxon>Mycobacteriaceae</taxon>
        <taxon>Mycobacterium</taxon>
    </lineage>
</organism>
<dbReference type="RefSeq" id="WP_211696386.1">
    <property type="nucleotide sequence ID" value="NZ_CP046600.1"/>
</dbReference>
<reference evidence="4" key="1">
    <citation type="submission" date="2019-12" db="EMBL/GenBank/DDBJ databases">
        <title>Mycobacterium spongiae sp. nov.</title>
        <authorList>
            <person name="Stinear T."/>
        </authorList>
    </citation>
    <scope>NUCLEOTIDE SEQUENCE</scope>
    <source>
        <strain evidence="4">FSD4b-SM</strain>
    </source>
</reference>